<dbReference type="Pfam" id="PF13181">
    <property type="entry name" value="TPR_8"/>
    <property type="match status" value="1"/>
</dbReference>
<dbReference type="Pfam" id="PF13174">
    <property type="entry name" value="TPR_6"/>
    <property type="match status" value="1"/>
</dbReference>
<proteinExistence type="predicted"/>
<name>A0AA39Y1F2_9PEZI</name>
<dbReference type="InterPro" id="IPR011990">
    <property type="entry name" value="TPR-like_helical_dom_sf"/>
</dbReference>
<dbReference type="AlphaFoldDB" id="A0AA39Y1F2"/>
<feature type="region of interest" description="Disordered" evidence="1">
    <location>
        <begin position="56"/>
        <end position="86"/>
    </location>
</feature>
<dbReference type="InterPro" id="IPR019734">
    <property type="entry name" value="TPR_rpt"/>
</dbReference>
<dbReference type="Proteomes" id="UP001174936">
    <property type="component" value="Unassembled WGS sequence"/>
</dbReference>
<evidence type="ECO:0000256" key="1">
    <source>
        <dbReference type="SAM" id="MobiDB-lite"/>
    </source>
</evidence>
<gene>
    <name evidence="2" type="ORF">B0T16DRAFT_460314</name>
</gene>
<comment type="caution">
    <text evidence="2">The sequence shown here is derived from an EMBL/GenBank/DDBJ whole genome shotgun (WGS) entry which is preliminary data.</text>
</comment>
<feature type="compositionally biased region" description="Basic and acidic residues" evidence="1">
    <location>
        <begin position="1"/>
        <end position="12"/>
    </location>
</feature>
<reference evidence="2" key="1">
    <citation type="submission" date="2023-06" db="EMBL/GenBank/DDBJ databases">
        <title>Genome-scale phylogeny and comparative genomics of the fungal order Sordariales.</title>
        <authorList>
            <consortium name="Lawrence Berkeley National Laboratory"/>
            <person name="Hensen N."/>
            <person name="Bonometti L."/>
            <person name="Westerberg I."/>
            <person name="Brannstrom I.O."/>
            <person name="Guillou S."/>
            <person name="Cros-Aarteil S."/>
            <person name="Calhoun S."/>
            <person name="Haridas S."/>
            <person name="Kuo A."/>
            <person name="Mondo S."/>
            <person name="Pangilinan J."/>
            <person name="Riley R."/>
            <person name="Labutti K."/>
            <person name="Andreopoulos B."/>
            <person name="Lipzen A."/>
            <person name="Chen C."/>
            <person name="Yanf M."/>
            <person name="Daum C."/>
            <person name="Ng V."/>
            <person name="Clum A."/>
            <person name="Steindorff A."/>
            <person name="Ohm R."/>
            <person name="Martin F."/>
            <person name="Silar P."/>
            <person name="Natvig D."/>
            <person name="Lalanne C."/>
            <person name="Gautier V."/>
            <person name="Ament-Velasquez S.L."/>
            <person name="Kruys A."/>
            <person name="Hutchinson M.I."/>
            <person name="Powell A.J."/>
            <person name="Barry K."/>
            <person name="Miller A.N."/>
            <person name="Grigoriev I.V."/>
            <person name="Debuchy R."/>
            <person name="Gladieux P."/>
            <person name="Thoren M.H."/>
            <person name="Johannesson H."/>
        </authorList>
    </citation>
    <scope>NUCLEOTIDE SEQUENCE</scope>
    <source>
        <strain evidence="2">SMH2532-1</strain>
    </source>
</reference>
<dbReference type="EMBL" id="JAULSV010000005">
    <property type="protein sequence ID" value="KAK0644237.1"/>
    <property type="molecule type" value="Genomic_DNA"/>
</dbReference>
<feature type="region of interest" description="Disordered" evidence="1">
    <location>
        <begin position="1"/>
        <end position="38"/>
    </location>
</feature>
<dbReference type="SMART" id="SM00028">
    <property type="entry name" value="TPR"/>
    <property type="match status" value="3"/>
</dbReference>
<keyword evidence="3" id="KW-1185">Reference proteome</keyword>
<dbReference type="Gene3D" id="1.25.40.10">
    <property type="entry name" value="Tetratricopeptide repeat domain"/>
    <property type="match status" value="1"/>
</dbReference>
<sequence length="589" mass="64497">MDHSAETSHLGDTDSSNSDTAPATPPGIAQVQSDDEEDMSPLPTIIFLSYDHPMVQSTARTSPQRAETSPSQDGANRDGHLQAPNLSDASGLQDRLCWYANGFRPIPATSLIPHNEAGFGGALLRSLANVIRIMPAATMAIPLPVLLLRGLQSMYRGHYRAALRHLEPALSRTKGGIYEAWALQSIGRCHDGLGNIEQALKYLMASVGVALANPDALYGGPVAVTSAADCMDILITARDFLAAQEVYAEYYERCMARLNHPPPGARKSPFETIVERQARMWMIGTRAVVLVSIGQLEEAIAEVPQILQINSIWVSDWALNVAETGLADVLLRLGRRAEAQGYLRSTRKRALRSKDPAEKIDTLICVALLTYLRLEDPAAAEKDFEFCLHLASKNSSILVHPIHIYLGECQEMLGRTADAAESYRKCVESWKHKWRGPNVFDGSPQLPTHHMVLVELRMHHLLQDKPPKEIYQGIRRFIKPYVDHRSAGKATSGFGKGLLASAYLFASEVTHRIDSKRANLEMALQMAEKQKSDSQAVFLLAMGARAEVIERKIKEMLAGLPCAPEPDPSGAASDIPPTVSVPEGETPPS</sequence>
<feature type="region of interest" description="Disordered" evidence="1">
    <location>
        <begin position="560"/>
        <end position="589"/>
    </location>
</feature>
<protein>
    <submittedName>
        <fullName evidence="2">Uncharacterized protein</fullName>
    </submittedName>
</protein>
<dbReference type="SUPFAM" id="SSF48452">
    <property type="entry name" value="TPR-like"/>
    <property type="match status" value="1"/>
</dbReference>
<organism evidence="2 3">
    <name type="scientific">Cercophora newfieldiana</name>
    <dbReference type="NCBI Taxonomy" id="92897"/>
    <lineage>
        <taxon>Eukaryota</taxon>
        <taxon>Fungi</taxon>
        <taxon>Dikarya</taxon>
        <taxon>Ascomycota</taxon>
        <taxon>Pezizomycotina</taxon>
        <taxon>Sordariomycetes</taxon>
        <taxon>Sordariomycetidae</taxon>
        <taxon>Sordariales</taxon>
        <taxon>Lasiosphaeriaceae</taxon>
        <taxon>Cercophora</taxon>
    </lineage>
</organism>
<evidence type="ECO:0000313" key="3">
    <source>
        <dbReference type="Proteomes" id="UP001174936"/>
    </source>
</evidence>
<evidence type="ECO:0000313" key="2">
    <source>
        <dbReference type="EMBL" id="KAK0644237.1"/>
    </source>
</evidence>
<feature type="compositionally biased region" description="Polar residues" evidence="1">
    <location>
        <begin position="56"/>
        <end position="74"/>
    </location>
</feature>
<accession>A0AA39Y1F2</accession>